<feature type="transmembrane region" description="Helical" evidence="6">
    <location>
        <begin position="132"/>
        <end position="152"/>
    </location>
</feature>
<dbReference type="EMBL" id="BJVJ01000118">
    <property type="protein sequence ID" value="GEL26867.1"/>
    <property type="molecule type" value="Genomic_DNA"/>
</dbReference>
<evidence type="ECO:0000313" key="7">
    <source>
        <dbReference type="EMBL" id="GEL26867.1"/>
    </source>
</evidence>
<dbReference type="Proteomes" id="UP000321685">
    <property type="component" value="Unassembled WGS sequence"/>
</dbReference>
<keyword evidence="8" id="KW-1185">Reference proteome</keyword>
<keyword evidence="4 6" id="KW-1133">Transmembrane helix</keyword>
<feature type="transmembrane region" description="Helical" evidence="6">
    <location>
        <begin position="257"/>
        <end position="274"/>
    </location>
</feature>
<feature type="transmembrane region" description="Helical" evidence="6">
    <location>
        <begin position="27"/>
        <end position="49"/>
    </location>
</feature>
<dbReference type="GO" id="GO:0022857">
    <property type="term" value="F:transmembrane transporter activity"/>
    <property type="evidence" value="ECO:0007669"/>
    <property type="project" value="InterPro"/>
</dbReference>
<feature type="transmembrane region" description="Helical" evidence="6">
    <location>
        <begin position="105"/>
        <end position="126"/>
    </location>
</feature>
<name>A0A511DRC8_9PSEU</name>
<comment type="caution">
    <text evidence="7">The sequence shown here is derived from an EMBL/GenBank/DDBJ whole genome shotgun (WGS) entry which is preliminary data.</text>
</comment>
<proteinExistence type="predicted"/>
<dbReference type="PANTHER" id="PTHR32196">
    <property type="entry name" value="ABC TRANSPORTER PERMEASE PROTEIN YPHD-RELATED-RELATED"/>
    <property type="match status" value="1"/>
</dbReference>
<keyword evidence="3 6" id="KW-0812">Transmembrane</keyword>
<keyword evidence="2" id="KW-1003">Cell membrane</keyword>
<feature type="transmembrane region" description="Helical" evidence="6">
    <location>
        <begin position="226"/>
        <end position="245"/>
    </location>
</feature>
<dbReference type="AlphaFoldDB" id="A0A511DRC8"/>
<evidence type="ECO:0000256" key="1">
    <source>
        <dbReference type="ARBA" id="ARBA00004651"/>
    </source>
</evidence>
<feature type="transmembrane region" description="Helical" evidence="6">
    <location>
        <begin position="56"/>
        <end position="75"/>
    </location>
</feature>
<gene>
    <name evidence="7" type="ORF">PSU4_58210</name>
</gene>
<feature type="transmembrane region" description="Helical" evidence="6">
    <location>
        <begin position="308"/>
        <end position="327"/>
    </location>
</feature>
<evidence type="ECO:0000256" key="6">
    <source>
        <dbReference type="SAM" id="Phobius"/>
    </source>
</evidence>
<sequence>MMSVQTDKAKLPLSRRVLALTDPDRPWLLVGTIVALGVFFAIASPAFLSIRNFTNIGTQTAIVTIVAVGMTALIISGEIDLSVGAVLGLAGMMAAIVMRDVVNVWAVGVAVAVATGAVVGALNGWLTTRLMIPSFLVTLGMMGIARGISLSVTDTQPVLINNSSLSSVFGVGAFLYVPVPIWWTLVAVVVLGVLLHGATFGQRVYAVGGNATAARYSGVNTRKVKIWSFVLVGACVGLAAAVLTARTSAARPDFGTGLELDVIAAVILGGTSLFGGRGTVVATVLGSLLIGLLNNGLVLIGVSSSVQLVIKGIVIIGAVAMTNFGSLQRGAIH</sequence>
<dbReference type="GO" id="GO:0005886">
    <property type="term" value="C:plasma membrane"/>
    <property type="evidence" value="ECO:0007669"/>
    <property type="project" value="UniProtKB-SubCell"/>
</dbReference>
<evidence type="ECO:0000256" key="4">
    <source>
        <dbReference type="ARBA" id="ARBA00022989"/>
    </source>
</evidence>
<evidence type="ECO:0000256" key="5">
    <source>
        <dbReference type="ARBA" id="ARBA00023136"/>
    </source>
</evidence>
<organism evidence="7 8">
    <name type="scientific">Pseudonocardia sulfidoxydans NBRC 16205</name>
    <dbReference type="NCBI Taxonomy" id="1223511"/>
    <lineage>
        <taxon>Bacteria</taxon>
        <taxon>Bacillati</taxon>
        <taxon>Actinomycetota</taxon>
        <taxon>Actinomycetes</taxon>
        <taxon>Pseudonocardiales</taxon>
        <taxon>Pseudonocardiaceae</taxon>
        <taxon>Pseudonocardia</taxon>
    </lineage>
</organism>
<feature type="transmembrane region" description="Helical" evidence="6">
    <location>
        <begin position="183"/>
        <end position="205"/>
    </location>
</feature>
<dbReference type="InterPro" id="IPR001851">
    <property type="entry name" value="ABC_transp_permease"/>
</dbReference>
<comment type="subcellular location">
    <subcellularLocation>
        <location evidence="1">Cell membrane</location>
        <topology evidence="1">Multi-pass membrane protein</topology>
    </subcellularLocation>
</comment>
<evidence type="ECO:0000256" key="2">
    <source>
        <dbReference type="ARBA" id="ARBA00022475"/>
    </source>
</evidence>
<protein>
    <submittedName>
        <fullName evidence="7">ABC transporter permease</fullName>
    </submittedName>
</protein>
<keyword evidence="5 6" id="KW-0472">Membrane</keyword>
<evidence type="ECO:0000313" key="8">
    <source>
        <dbReference type="Proteomes" id="UP000321685"/>
    </source>
</evidence>
<evidence type="ECO:0000256" key="3">
    <source>
        <dbReference type="ARBA" id="ARBA00022692"/>
    </source>
</evidence>
<accession>A0A511DRC8</accession>
<dbReference type="Pfam" id="PF02653">
    <property type="entry name" value="BPD_transp_2"/>
    <property type="match status" value="1"/>
</dbReference>
<dbReference type="CDD" id="cd06579">
    <property type="entry name" value="TM_PBP1_transp_AraH_like"/>
    <property type="match status" value="1"/>
</dbReference>
<reference evidence="7 8" key="1">
    <citation type="submission" date="2019-07" db="EMBL/GenBank/DDBJ databases">
        <title>Whole genome shotgun sequence of Pseudonocardia sulfidoxydans NBRC 16205.</title>
        <authorList>
            <person name="Hosoyama A."/>
            <person name="Uohara A."/>
            <person name="Ohji S."/>
            <person name="Ichikawa N."/>
        </authorList>
    </citation>
    <scope>NUCLEOTIDE SEQUENCE [LARGE SCALE GENOMIC DNA]</scope>
    <source>
        <strain evidence="7 8">NBRC 16205</strain>
    </source>
</reference>